<dbReference type="SUPFAM" id="SSF55136">
    <property type="entry name" value="Probable bacterial effector-binding domain"/>
    <property type="match status" value="1"/>
</dbReference>
<dbReference type="Proteomes" id="UP001596113">
    <property type="component" value="Unassembled WGS sequence"/>
</dbReference>
<sequence>MEGKITNLSFYAIGYKHSGRFDQYHVLVANAFQDLKTKMNQIPSRTDTTVALYEPQRGPEHVEGFFYVGVIVNEMPEDLPEGSELLSIEGRYASAFGQIKNMASIYDFLGSWIEENGHKQVWPDTLFVERYEFPIPEKLTLEEEVEVLLPVEE</sequence>
<keyword evidence="2" id="KW-1185">Reference proteome</keyword>
<proteinExistence type="predicted"/>
<organism evidence="1 2">
    <name type="scientific">Cohnella soli</name>
    <dbReference type="NCBI Taxonomy" id="425005"/>
    <lineage>
        <taxon>Bacteria</taxon>
        <taxon>Bacillati</taxon>
        <taxon>Bacillota</taxon>
        <taxon>Bacilli</taxon>
        <taxon>Bacillales</taxon>
        <taxon>Paenibacillaceae</taxon>
        <taxon>Cohnella</taxon>
    </lineage>
</organism>
<accession>A0ABW0I120</accession>
<evidence type="ECO:0000313" key="2">
    <source>
        <dbReference type="Proteomes" id="UP001596113"/>
    </source>
</evidence>
<dbReference type="EMBL" id="JBHSMI010000052">
    <property type="protein sequence ID" value="MFC5406448.1"/>
    <property type="molecule type" value="Genomic_DNA"/>
</dbReference>
<gene>
    <name evidence="1" type="ORF">ACFPOF_27265</name>
</gene>
<protein>
    <submittedName>
        <fullName evidence="1">GyrI-like domain-containing protein</fullName>
    </submittedName>
</protein>
<dbReference type="RefSeq" id="WP_378138523.1">
    <property type="nucleotide sequence ID" value="NZ_JBHSMI010000052.1"/>
</dbReference>
<reference evidence="2" key="1">
    <citation type="journal article" date="2019" name="Int. J. Syst. Evol. Microbiol.">
        <title>The Global Catalogue of Microorganisms (GCM) 10K type strain sequencing project: providing services to taxonomists for standard genome sequencing and annotation.</title>
        <authorList>
            <consortium name="The Broad Institute Genomics Platform"/>
            <consortium name="The Broad Institute Genome Sequencing Center for Infectious Disease"/>
            <person name="Wu L."/>
            <person name="Ma J."/>
        </authorList>
    </citation>
    <scope>NUCLEOTIDE SEQUENCE [LARGE SCALE GENOMIC DNA]</scope>
    <source>
        <strain evidence="2">CGMCC 1.18575</strain>
    </source>
</reference>
<name>A0ABW0I120_9BACL</name>
<dbReference type="InterPro" id="IPR011256">
    <property type="entry name" value="Reg_factor_effector_dom_sf"/>
</dbReference>
<evidence type="ECO:0000313" key="1">
    <source>
        <dbReference type="EMBL" id="MFC5406448.1"/>
    </source>
</evidence>
<comment type="caution">
    <text evidence="1">The sequence shown here is derived from an EMBL/GenBank/DDBJ whole genome shotgun (WGS) entry which is preliminary data.</text>
</comment>